<dbReference type="PANTHER" id="PTHR24322:SF736">
    <property type="entry name" value="RETINOL DEHYDROGENASE 10"/>
    <property type="match status" value="1"/>
</dbReference>
<dbReference type="PRINTS" id="PR00080">
    <property type="entry name" value="SDRFAMILY"/>
</dbReference>
<evidence type="ECO:0000256" key="2">
    <source>
        <dbReference type="ARBA" id="ARBA00023002"/>
    </source>
</evidence>
<dbReference type="GO" id="GO:0016616">
    <property type="term" value="F:oxidoreductase activity, acting on the CH-OH group of donors, NAD or NADP as acceptor"/>
    <property type="evidence" value="ECO:0007669"/>
    <property type="project" value="TreeGrafter"/>
</dbReference>
<evidence type="ECO:0000313" key="5">
    <source>
        <dbReference type="EMBL" id="PQM46087.1"/>
    </source>
</evidence>
<accession>A0A1S1NJI3</accession>
<evidence type="ECO:0000256" key="3">
    <source>
        <dbReference type="RuleBase" id="RU000363"/>
    </source>
</evidence>
<dbReference type="SUPFAM" id="SSF51735">
    <property type="entry name" value="NAD(P)-binding Rossmann-fold domains"/>
    <property type="match status" value="1"/>
</dbReference>
<dbReference type="InterPro" id="IPR036291">
    <property type="entry name" value="NAD(P)-bd_dom_sf"/>
</dbReference>
<dbReference type="AlphaFoldDB" id="A0A1S1NJI3"/>
<reference evidence="5" key="3">
    <citation type="submission" date="2018-01" db="EMBL/GenBank/DDBJ databases">
        <authorList>
            <person name="Gaut B.S."/>
            <person name="Morton B.R."/>
            <person name="Clegg M.T."/>
            <person name="Duvall M.R."/>
        </authorList>
    </citation>
    <scope>NUCLEOTIDE SEQUENCE</scope>
    <source>
        <strain evidence="5">ATCC BAA-2683</strain>
    </source>
</reference>
<dbReference type="PRINTS" id="PR00081">
    <property type="entry name" value="GDHRDH"/>
</dbReference>
<reference evidence="4 6" key="1">
    <citation type="submission" date="2016-10" db="EMBL/GenBank/DDBJ databases">
        <title>Genome sequence of Mycobacterium talmonii.</title>
        <authorList>
            <person name="Greninger A.L."/>
            <person name="Elliott B."/>
            <person name="Vasireddy S."/>
            <person name="Vasireddy R."/>
        </authorList>
    </citation>
    <scope>NUCLEOTIDE SEQUENCE [LARGE SCALE GENOMIC DNA]</scope>
    <source>
        <strain evidence="4">MO-5499</strain>
        <strain evidence="6">NE-TNMC-100812</strain>
    </source>
</reference>
<keyword evidence="2 5" id="KW-0560">Oxidoreductase</keyword>
<evidence type="ECO:0000313" key="6">
    <source>
        <dbReference type="Proteomes" id="UP000179734"/>
    </source>
</evidence>
<dbReference type="EC" id="1.-.-.-" evidence="5"/>
<dbReference type="RefSeq" id="WP_071025978.1">
    <property type="nucleotide sequence ID" value="NZ_MLQM01000053.1"/>
</dbReference>
<evidence type="ECO:0000256" key="1">
    <source>
        <dbReference type="ARBA" id="ARBA00006484"/>
    </source>
</evidence>
<dbReference type="EMBL" id="MLQM01000053">
    <property type="protein sequence ID" value="OHV04025.1"/>
    <property type="molecule type" value="Genomic_DNA"/>
</dbReference>
<reference evidence="5 7" key="2">
    <citation type="journal article" date="2017" name="Int. J. Syst. Evol. Microbiol.">
        <title>Mycobacterium talmoniae sp. nov., a slowly growing mycobacterium isolated from human respiratory samples.</title>
        <authorList>
            <person name="Davidson R.M."/>
            <person name="DeGroote M.A."/>
            <person name="Marola J.L."/>
            <person name="Buss S."/>
            <person name="Jones V."/>
            <person name="McNeil M.R."/>
            <person name="Freifeld A.G."/>
            <person name="Elaine Epperson L."/>
            <person name="Hasan N.A."/>
            <person name="Jackson M."/>
            <person name="Iwen P.C."/>
            <person name="Salfinger M."/>
            <person name="Strong M."/>
        </authorList>
    </citation>
    <scope>NUCLEOTIDE SEQUENCE [LARGE SCALE GENOMIC DNA]</scope>
    <source>
        <strain evidence="5 7">ATCC BAA-2683</strain>
    </source>
</reference>
<dbReference type="Gene3D" id="3.40.50.720">
    <property type="entry name" value="NAD(P)-binding Rossmann-like Domain"/>
    <property type="match status" value="1"/>
</dbReference>
<keyword evidence="6" id="KW-1185">Reference proteome</keyword>
<comment type="similarity">
    <text evidence="1 3">Belongs to the short-chain dehydrogenases/reductases (SDR) family.</text>
</comment>
<evidence type="ECO:0000313" key="7">
    <source>
        <dbReference type="Proteomes" id="UP000238296"/>
    </source>
</evidence>
<dbReference type="EMBL" id="PPEA01000547">
    <property type="protein sequence ID" value="PQM46087.1"/>
    <property type="molecule type" value="Genomic_DNA"/>
</dbReference>
<dbReference type="Proteomes" id="UP000179734">
    <property type="component" value="Unassembled WGS sequence"/>
</dbReference>
<comment type="caution">
    <text evidence="4">The sequence shown here is derived from an EMBL/GenBank/DDBJ whole genome shotgun (WGS) entry which is preliminary data.</text>
</comment>
<dbReference type="InterPro" id="IPR020904">
    <property type="entry name" value="Sc_DH/Rdtase_CS"/>
</dbReference>
<organism evidence="4 6">
    <name type="scientific">Mycobacterium talmoniae</name>
    <dbReference type="NCBI Taxonomy" id="1858794"/>
    <lineage>
        <taxon>Bacteria</taxon>
        <taxon>Bacillati</taxon>
        <taxon>Actinomycetota</taxon>
        <taxon>Actinomycetes</taxon>
        <taxon>Mycobacteriales</taxon>
        <taxon>Mycobacteriaceae</taxon>
        <taxon>Mycobacterium</taxon>
    </lineage>
</organism>
<protein>
    <submittedName>
        <fullName evidence="5">Putative oxidoreductase EphD</fullName>
        <ecNumber evidence="5">1.-.-.-</ecNumber>
    </submittedName>
</protein>
<dbReference type="Pfam" id="PF00106">
    <property type="entry name" value="adh_short"/>
    <property type="match status" value="1"/>
</dbReference>
<sequence>MKSNAVQGKVVAVTGGARGIGLATAKAFAAQGASVAIGDLDLDLAKQSASTVPGTARALPLDVTDSDSFAAFLAGTENELGPIDVLVNNAGVMLTGDFLDEQWATAEKMIAINLGGVITGAQLAVRRFVQRGSGHIVNVASMAGVAGFPGVATYCGTKFGVVGFTLALREELAPIGVRVSAVLPGIVHTELSAGVVLPTVVEKFGSVEPTDIARAVVRTVQRNKALTYAPGRLGFAVRAANAIPERPRRALFRWLQADRLYLNVDQATRDAYHARADGTHRAS</sequence>
<dbReference type="NCBIfam" id="NF005878">
    <property type="entry name" value="PRK07825.1"/>
    <property type="match status" value="1"/>
</dbReference>
<dbReference type="CDD" id="cd05233">
    <property type="entry name" value="SDR_c"/>
    <property type="match status" value="1"/>
</dbReference>
<evidence type="ECO:0000313" key="4">
    <source>
        <dbReference type="EMBL" id="OHV04025.1"/>
    </source>
</evidence>
<name>A0A1S1NJI3_9MYCO</name>
<gene>
    <name evidence="5" type="primary">ephD_8</name>
    <name evidence="4" type="ORF">BKN37_11895</name>
    <name evidence="5" type="ORF">C1Y40_03743</name>
</gene>
<dbReference type="PROSITE" id="PS00061">
    <property type="entry name" value="ADH_SHORT"/>
    <property type="match status" value="1"/>
</dbReference>
<dbReference type="PANTHER" id="PTHR24322">
    <property type="entry name" value="PKSB"/>
    <property type="match status" value="1"/>
</dbReference>
<dbReference type="InterPro" id="IPR002347">
    <property type="entry name" value="SDR_fam"/>
</dbReference>
<dbReference type="Proteomes" id="UP000238296">
    <property type="component" value="Unassembled WGS sequence"/>
</dbReference>
<proteinExistence type="inferred from homology"/>